<keyword evidence="7" id="KW-0325">Glycoprotein</keyword>
<keyword evidence="5" id="KW-0274">FAD</keyword>
<feature type="domain" description="FAD-binding PCMH-type" evidence="8">
    <location>
        <begin position="81"/>
        <end position="230"/>
    </location>
</feature>
<keyword evidence="6" id="KW-1015">Disulfide bond</keyword>
<dbReference type="Gene3D" id="3.30.43.10">
    <property type="entry name" value="Uridine Diphospho-n-acetylenolpyruvylglucosamine Reductase, domain 2"/>
    <property type="match status" value="1"/>
</dbReference>
<evidence type="ECO:0000256" key="4">
    <source>
        <dbReference type="ARBA" id="ARBA00022729"/>
    </source>
</evidence>
<protein>
    <recommendedName>
        <fullName evidence="8">FAD-binding PCMH-type domain-containing protein</fullName>
    </recommendedName>
</protein>
<dbReference type="InterPro" id="IPR016167">
    <property type="entry name" value="FAD-bd_PCMH_sub1"/>
</dbReference>
<dbReference type="EMBL" id="AM435549">
    <property type="protein sequence ID" value="CAN60571.1"/>
    <property type="molecule type" value="Genomic_DNA"/>
</dbReference>
<evidence type="ECO:0000256" key="6">
    <source>
        <dbReference type="ARBA" id="ARBA00023157"/>
    </source>
</evidence>
<dbReference type="Pfam" id="PF01565">
    <property type="entry name" value="FAD_binding_4"/>
    <property type="match status" value="1"/>
</dbReference>
<dbReference type="PANTHER" id="PTHR32448">
    <property type="entry name" value="OS08G0158400 PROTEIN"/>
    <property type="match status" value="1"/>
</dbReference>
<evidence type="ECO:0000256" key="5">
    <source>
        <dbReference type="ARBA" id="ARBA00022827"/>
    </source>
</evidence>
<evidence type="ECO:0000313" key="9">
    <source>
        <dbReference type="EMBL" id="CAN60571.1"/>
    </source>
</evidence>
<reference evidence="9" key="1">
    <citation type="journal article" date="2007" name="PLoS ONE">
        <title>The first genome sequence of an elite grapevine cultivar (Pinot noir Vitis vinifera L.): coping with a highly heterozygous genome.</title>
        <authorList>
            <person name="Velasco R."/>
            <person name="Zharkikh A."/>
            <person name="Troggio M."/>
            <person name="Cartwright D.A."/>
            <person name="Cestaro A."/>
            <person name="Pruss D."/>
            <person name="Pindo M."/>
            <person name="FitzGerald L.M."/>
            <person name="Vezzulli S."/>
            <person name="Reid J."/>
            <person name="Malacarne G."/>
            <person name="Iliev D."/>
            <person name="Coppola G."/>
            <person name="Wardell B."/>
            <person name="Micheletti D."/>
            <person name="Macalma T."/>
            <person name="Facci M."/>
            <person name="Mitchell J.T."/>
            <person name="Perazzolli M."/>
            <person name="Eldredge G."/>
            <person name="Gatto P."/>
            <person name="Oyzerski R."/>
            <person name="Moretto M."/>
            <person name="Gutin N."/>
            <person name="Stefanini M."/>
            <person name="Chen Y."/>
            <person name="Segala C."/>
            <person name="Davenport C."/>
            <person name="Dematte L."/>
            <person name="Mraz A."/>
            <person name="Battilana J."/>
            <person name="Stormo K."/>
            <person name="Costa F."/>
            <person name="Tao Q."/>
            <person name="Si-Ammour A."/>
            <person name="Harkins T."/>
            <person name="Lackey A."/>
            <person name="Perbost C."/>
            <person name="Taillon B."/>
            <person name="Stella A."/>
            <person name="Solovyev V."/>
            <person name="Fawcett J.A."/>
            <person name="Sterck L."/>
            <person name="Vandepoele K."/>
            <person name="Grando S.M."/>
            <person name="Toppo S."/>
            <person name="Moser C."/>
            <person name="Lanchbury J."/>
            <person name="Bogden R."/>
            <person name="Skolnick M."/>
            <person name="Sgaramella V."/>
            <person name="Bhatnagar S.K."/>
            <person name="Fontana P."/>
            <person name="Gutin A."/>
            <person name="Van de Peer Y."/>
            <person name="Salamini F."/>
            <person name="Viola R."/>
        </authorList>
    </citation>
    <scope>NUCLEOTIDE SEQUENCE</scope>
</reference>
<dbReference type="SUPFAM" id="SSF56176">
    <property type="entry name" value="FAD-binding/transporter-associated domain-like"/>
    <property type="match status" value="1"/>
</dbReference>
<evidence type="ECO:0000259" key="8">
    <source>
        <dbReference type="PROSITE" id="PS51387"/>
    </source>
</evidence>
<dbReference type="InterPro" id="IPR036318">
    <property type="entry name" value="FAD-bd_PCMH-like_sf"/>
</dbReference>
<keyword evidence="4" id="KW-0732">Signal</keyword>
<dbReference type="FunFam" id="3.30.43.10:FF:000004">
    <property type="entry name" value="Berberine bridge enzyme-like 15"/>
    <property type="match status" value="1"/>
</dbReference>
<evidence type="ECO:0000256" key="3">
    <source>
        <dbReference type="ARBA" id="ARBA00022630"/>
    </source>
</evidence>
<dbReference type="Gene3D" id="3.30.465.10">
    <property type="match status" value="1"/>
</dbReference>
<gene>
    <name evidence="9" type="ORF">VITISV_000228</name>
</gene>
<organism evidence="9">
    <name type="scientific">Vitis vinifera</name>
    <name type="common">Grape</name>
    <dbReference type="NCBI Taxonomy" id="29760"/>
    <lineage>
        <taxon>Eukaryota</taxon>
        <taxon>Viridiplantae</taxon>
        <taxon>Streptophyta</taxon>
        <taxon>Embryophyta</taxon>
        <taxon>Tracheophyta</taxon>
        <taxon>Spermatophyta</taxon>
        <taxon>Magnoliopsida</taxon>
        <taxon>eudicotyledons</taxon>
        <taxon>Gunneridae</taxon>
        <taxon>Pentapetalae</taxon>
        <taxon>rosids</taxon>
        <taxon>Vitales</taxon>
        <taxon>Vitaceae</taxon>
        <taxon>Viteae</taxon>
        <taxon>Vitis</taxon>
    </lineage>
</organism>
<comment type="cofactor">
    <cofactor evidence="1">
        <name>FAD</name>
        <dbReference type="ChEBI" id="CHEBI:57692"/>
    </cofactor>
</comment>
<dbReference type="PROSITE" id="PS51387">
    <property type="entry name" value="FAD_PCMH"/>
    <property type="match status" value="1"/>
</dbReference>
<sequence>MSLEQDDQVIRLLDNKSIKKHKKDYNFIHFASDSVHELAFLQCLSGHSRPSHPISAVLYTPDNSSYSSVLESYIRNLRFNTPATPKLCLIITATHESHKQAAVICSKKHGLEIKIQSGDHDYEGMSYVSDAPFVILDMFNLRSISVDIEDESAWVQAGATIGEIYYRIAEKSKTHVFPSGTCVTVGAGGHFSGGRYGNIMRKYGLSVDNILDAQLVDNIFFFFDINWGWI</sequence>
<comment type="similarity">
    <text evidence="2">Belongs to the oxygen-dependent FAD-linked oxidoreductase family.</text>
</comment>
<dbReference type="GO" id="GO:0071949">
    <property type="term" value="F:FAD binding"/>
    <property type="evidence" value="ECO:0007669"/>
    <property type="project" value="InterPro"/>
</dbReference>
<dbReference type="InterPro" id="IPR016169">
    <property type="entry name" value="FAD-bd_PCMH_sub2"/>
</dbReference>
<name>A5ATZ9_VITVI</name>
<dbReference type="AlphaFoldDB" id="A5ATZ9"/>
<keyword evidence="3" id="KW-0285">Flavoprotein</keyword>
<evidence type="ECO:0000256" key="7">
    <source>
        <dbReference type="ARBA" id="ARBA00023180"/>
    </source>
</evidence>
<evidence type="ECO:0000256" key="2">
    <source>
        <dbReference type="ARBA" id="ARBA00005466"/>
    </source>
</evidence>
<accession>A5ATZ9</accession>
<dbReference type="InterPro" id="IPR006094">
    <property type="entry name" value="Oxid_FAD_bind_N"/>
</dbReference>
<evidence type="ECO:0000256" key="1">
    <source>
        <dbReference type="ARBA" id="ARBA00001974"/>
    </source>
</evidence>
<proteinExistence type="inferred from homology"/>
<dbReference type="InterPro" id="IPR016166">
    <property type="entry name" value="FAD-bd_PCMH"/>
</dbReference>